<dbReference type="InterPro" id="IPR003788">
    <property type="entry name" value="NDUFAF7"/>
</dbReference>
<keyword evidence="2" id="KW-0808">Transferase</keyword>
<dbReference type="GO" id="GO:0035243">
    <property type="term" value="F:protein-arginine omega-N symmetric methyltransferase activity"/>
    <property type="evidence" value="ECO:0007669"/>
    <property type="project" value="TreeGrafter"/>
</dbReference>
<dbReference type="InterPro" id="IPR038375">
    <property type="entry name" value="NDUFAF7_sf"/>
</dbReference>
<evidence type="ECO:0000313" key="3">
    <source>
        <dbReference type="EMBL" id="MCI0181799.1"/>
    </source>
</evidence>
<reference evidence="3" key="1">
    <citation type="submission" date="2022-03" db="EMBL/GenBank/DDBJ databases">
        <title>Draft Genome Sequence of Firmicute Strain S0AB, a Heterotrophic Iron/Sulfur-Oxidizing Extreme Acidophile.</title>
        <authorList>
            <person name="Vergara E."/>
            <person name="Pakostova E."/>
            <person name="Johnson D.B."/>
            <person name="Holmes D.S."/>
        </authorList>
    </citation>
    <scope>NUCLEOTIDE SEQUENCE</scope>
    <source>
        <strain evidence="3">S0AB</strain>
    </source>
</reference>
<dbReference type="PANTHER" id="PTHR12049">
    <property type="entry name" value="PROTEIN ARGININE METHYLTRANSFERASE NDUFAF7, MITOCHONDRIAL"/>
    <property type="match status" value="1"/>
</dbReference>
<keyword evidence="4" id="KW-1185">Reference proteome</keyword>
<proteinExistence type="predicted"/>
<accession>A0A9X1V5P8</accession>
<name>A0A9X1V5P8_9BACL</name>
<protein>
    <recommendedName>
        <fullName evidence="5">SAM-dependent methyltransferase</fullName>
    </recommendedName>
</protein>
<dbReference type="Pfam" id="PF02636">
    <property type="entry name" value="Methyltransf_28"/>
    <property type="match status" value="1"/>
</dbReference>
<dbReference type="PANTHER" id="PTHR12049:SF7">
    <property type="entry name" value="PROTEIN ARGININE METHYLTRANSFERASE NDUFAF7, MITOCHONDRIAL"/>
    <property type="match status" value="1"/>
</dbReference>
<evidence type="ECO:0000256" key="2">
    <source>
        <dbReference type="ARBA" id="ARBA00022679"/>
    </source>
</evidence>
<dbReference type="EMBL" id="JALBUF010000001">
    <property type="protein sequence ID" value="MCI0181799.1"/>
    <property type="molecule type" value="Genomic_DNA"/>
</dbReference>
<dbReference type="SUPFAM" id="SSF53335">
    <property type="entry name" value="S-adenosyl-L-methionine-dependent methyltransferases"/>
    <property type="match status" value="1"/>
</dbReference>
<dbReference type="Gene3D" id="3.40.50.12710">
    <property type="match status" value="1"/>
</dbReference>
<organism evidence="3 4">
    <name type="scientific">Sulfoacidibacillus ferrooxidans</name>
    <dbReference type="NCBI Taxonomy" id="2005001"/>
    <lineage>
        <taxon>Bacteria</taxon>
        <taxon>Bacillati</taxon>
        <taxon>Bacillota</taxon>
        <taxon>Bacilli</taxon>
        <taxon>Bacillales</taxon>
        <taxon>Alicyclobacillaceae</taxon>
        <taxon>Sulfoacidibacillus</taxon>
    </lineage>
</organism>
<dbReference type="GO" id="GO:0032259">
    <property type="term" value="P:methylation"/>
    <property type="evidence" value="ECO:0007669"/>
    <property type="project" value="UniProtKB-KW"/>
</dbReference>
<keyword evidence="1" id="KW-0489">Methyltransferase</keyword>
<comment type="caution">
    <text evidence="3">The sequence shown here is derived from an EMBL/GenBank/DDBJ whole genome shotgun (WGS) entry which is preliminary data.</text>
</comment>
<evidence type="ECO:0000256" key="1">
    <source>
        <dbReference type="ARBA" id="ARBA00022603"/>
    </source>
</evidence>
<dbReference type="Proteomes" id="UP001139263">
    <property type="component" value="Unassembled WGS sequence"/>
</dbReference>
<dbReference type="AlphaFoldDB" id="A0A9X1V5P8"/>
<dbReference type="InterPro" id="IPR029063">
    <property type="entry name" value="SAM-dependent_MTases_sf"/>
</dbReference>
<evidence type="ECO:0008006" key="5">
    <source>
        <dbReference type="Google" id="ProtNLM"/>
    </source>
</evidence>
<evidence type="ECO:0000313" key="4">
    <source>
        <dbReference type="Proteomes" id="UP001139263"/>
    </source>
</evidence>
<sequence>MSSSVYPFSSYMHNALYGDQGYYMTKRSRFGRSGDFYTSAQVSPLFGALWARFILEEHKMNDVPLCVVELGCGDGDFAAAVIAEWLRIGATRWRDIVYVAIDVSAVARARTTKRLNELVGEEHANTMTIYVEPSVTALKERLDPRVQDGFVIGNEVLDALPCDIVRVDQEGRVWRLMVSSDRPSSLESLGYLEGPFQGKLYATVFEQVTDGPLYDYAIHYLLPVVLEQDAEVVVTEVQSNLARFLEEIVEAIAPKQIAFIDYGGWTRDVVGLDRPHGSLRAYEHHQFVDAWMDRSGEVDLTYDIDFTAVVDVMEKCGYHMDRVVRQGAFLMNISSLQDVYGAMQDTDPMISQKLKQLVLPGGFGDRFMVALATRK</sequence>
<gene>
    <name evidence="3" type="ORF">MM817_00033</name>
</gene>